<reference evidence="17" key="2">
    <citation type="submission" date="2020-07" db="EMBL/GenBank/DDBJ databases">
        <title>Chryseobacterium sp.cx-624.</title>
        <authorList>
            <person name="Yang C."/>
        </authorList>
    </citation>
    <scope>NUCLEOTIDE SEQUENCE [LARGE SCALE GENOMIC DNA]</scope>
    <source>
        <strain evidence="17">cx-624</strain>
    </source>
</reference>
<dbReference type="GO" id="GO:0005615">
    <property type="term" value="C:extracellular space"/>
    <property type="evidence" value="ECO:0007669"/>
    <property type="project" value="InterPro"/>
</dbReference>
<reference evidence="16" key="1">
    <citation type="submission" date="2020-07" db="EMBL/GenBank/DDBJ databases">
        <title>Chryseobacterium sp. CX-624.</title>
        <authorList>
            <person name="Yang C."/>
        </authorList>
    </citation>
    <scope>NUCLEOTIDE SEQUENCE</scope>
    <source>
        <strain evidence="16">CX-624</strain>
    </source>
</reference>
<dbReference type="InterPro" id="IPR026444">
    <property type="entry name" value="Secre_tail"/>
</dbReference>
<keyword evidence="9" id="KW-0862">Zinc</keyword>
<evidence type="ECO:0000313" key="18">
    <source>
        <dbReference type="Proteomes" id="UP000539710"/>
    </source>
</evidence>
<feature type="domain" description="Secretion system C-terminal sorting" evidence="14">
    <location>
        <begin position="772"/>
        <end position="846"/>
    </location>
</feature>
<keyword evidence="8" id="KW-0378">Hydrolase</keyword>
<dbReference type="PRINTS" id="PR00999">
    <property type="entry name" value="FUNGALYSIN"/>
</dbReference>
<dbReference type="PANTHER" id="PTHR33478:SF1">
    <property type="entry name" value="EXTRACELLULAR METALLOPROTEINASE MEP"/>
    <property type="match status" value="1"/>
</dbReference>
<dbReference type="InterPro" id="IPR001842">
    <property type="entry name" value="Peptidase_M36"/>
</dbReference>
<dbReference type="InterPro" id="IPR003137">
    <property type="entry name" value="PA_domain"/>
</dbReference>
<keyword evidence="18" id="KW-1185">Reference proteome</keyword>
<sequence>MKKRILSASLLLTFGFLQAQDHRRIIGDFLWKDPSARSTGRIPDFVIQQEDYSRSMKGTVIKMQQTVNEIPVYNNVATALVKEGKVTYFSDNLAQSYTVLKQNINLKDPQTLLHSAFSQLNIQNPELYQVADFNDSDTGNVAKHRRVYFSKDGTLILCYEFHFHEAGSSTYWDILVDAATGSILHKQNLTLSCTFNHDGKSKPAAPAGIDAHNTAKFSAASPDNASYNVFALPVESPNFGSRSIVSNPWFADASPEGWHSDGSGHYTTTRGNNIYAYDDVAGSNSPGFSPDGGSGRIFDFPFATGQPAQNSLSAAITNVFYTANKTHDIFYRLGFTESARNFQTNNFGKGGVGNDAVLAEAQDSSDLNNSNFFTPPDGTNPRMQMFLWTPSFVQRLFYNSPASAVPRQPNTRVAEFGPQLTPAGITGDVVLSPVIDACTPLMPTSMVGKIGLAERGNCNFTVKVKNIQEAGAVGAIIYNNPGATNFGNMGGADATISIPSVLIENPEGEFIKSTLSSGTPVNVTLKHDSATDQYADAAFDNGIIIHEYAHGITNRLTGNGYSCLNKEISSEQMGEGWSDFFALMLTNQPNATASVPRSVATYAGGQNAAGIGIRPQFYSPDFGINNYTYARTNGMEFLEDGVMTPDVHSIGFVWATILWDLHWKYAEKYGYAADVMTSSASGSTRVLQTVVDGVKLQECNPTFPSGRDAIIAADIASTGGANRCMIWETFAKRGVGLDASAGSKGSINDQTEDFTIPDECKTGHVPDSGFTLYPNPADNRYYINFPISMLGKMSIEVYDSSGRLVSSQEKLVVNVKQQFSSSHLLNGVYFIKIKGTGGDKVLKLVVAKK</sequence>
<feature type="chain" id="PRO_5044656166" evidence="12">
    <location>
        <begin position="20"/>
        <end position="849"/>
    </location>
</feature>
<dbReference type="PANTHER" id="PTHR33478">
    <property type="entry name" value="EXTRACELLULAR METALLOPROTEINASE MEP"/>
    <property type="match status" value="1"/>
</dbReference>
<evidence type="ECO:0000259" key="14">
    <source>
        <dbReference type="Pfam" id="PF18962"/>
    </source>
</evidence>
<dbReference type="GO" id="GO:0008270">
    <property type="term" value="F:zinc ion binding"/>
    <property type="evidence" value="ECO:0007669"/>
    <property type="project" value="InterPro"/>
</dbReference>
<evidence type="ECO:0000256" key="7">
    <source>
        <dbReference type="ARBA" id="ARBA00022729"/>
    </source>
</evidence>
<dbReference type="CDD" id="cd04818">
    <property type="entry name" value="PA_subtilisin_1"/>
    <property type="match status" value="1"/>
</dbReference>
<comment type="similarity">
    <text evidence="3">Belongs to the peptidase M36 family.</text>
</comment>
<dbReference type="NCBIfam" id="NF038113">
    <property type="entry name" value="T9SSA_dep_M36"/>
    <property type="match status" value="1"/>
</dbReference>
<feature type="signal peptide" evidence="12">
    <location>
        <begin position="1"/>
        <end position="19"/>
    </location>
</feature>
<dbReference type="RefSeq" id="WP_181885698.1">
    <property type="nucleotide sequence ID" value="NZ_CP059472.1"/>
</dbReference>
<organism evidence="16 17">
    <name type="scientific">Marnyiella aurantia</name>
    <dbReference type="NCBI Taxonomy" id="2758037"/>
    <lineage>
        <taxon>Bacteria</taxon>
        <taxon>Pseudomonadati</taxon>
        <taxon>Bacteroidota</taxon>
        <taxon>Flavobacteriia</taxon>
        <taxon>Flavobacteriales</taxon>
        <taxon>Weeksellaceae</taxon>
        <taxon>Marnyiella</taxon>
    </lineage>
</organism>
<reference evidence="18" key="3">
    <citation type="submission" date="2020-07" db="EMBL/GenBank/DDBJ databases">
        <title>Flavobacterium sp. xlx-214.</title>
        <authorList>
            <person name="Yang C."/>
        </authorList>
    </citation>
    <scope>NUCLEOTIDE SEQUENCE [LARGE SCALE GENOMIC DNA]</scope>
    <source>
        <strain evidence="18">CX-624</strain>
    </source>
</reference>
<reference evidence="15" key="4">
    <citation type="submission" date="2020-07" db="EMBL/GenBank/DDBJ databases">
        <authorList>
            <person name="Yang C."/>
        </authorList>
    </citation>
    <scope>NUCLEOTIDE SEQUENCE</scope>
    <source>
        <strain evidence="15">Cx-624</strain>
    </source>
</reference>
<evidence type="ECO:0000256" key="1">
    <source>
        <dbReference type="ARBA" id="ARBA00001947"/>
    </source>
</evidence>
<accession>A0A7D7LN61</accession>
<evidence type="ECO:0000256" key="8">
    <source>
        <dbReference type="ARBA" id="ARBA00022801"/>
    </source>
</evidence>
<keyword evidence="5" id="KW-0645">Protease</keyword>
<dbReference type="Pfam" id="PF02128">
    <property type="entry name" value="Peptidase_M36"/>
    <property type="match status" value="1"/>
</dbReference>
<dbReference type="InterPro" id="IPR027268">
    <property type="entry name" value="Peptidase_M4/M1_CTD_sf"/>
</dbReference>
<feature type="domain" description="PA" evidence="13">
    <location>
        <begin position="426"/>
        <end position="509"/>
    </location>
</feature>
<evidence type="ECO:0000313" key="17">
    <source>
        <dbReference type="Proteomes" id="UP000515349"/>
    </source>
</evidence>
<dbReference type="EMBL" id="CP059472">
    <property type="protein sequence ID" value="QMS99019.1"/>
    <property type="molecule type" value="Genomic_DNA"/>
</dbReference>
<dbReference type="Gene3D" id="1.10.390.10">
    <property type="entry name" value="Neutral Protease Domain 2"/>
    <property type="match status" value="1"/>
</dbReference>
<keyword evidence="7 12" id="KW-0732">Signal</keyword>
<dbReference type="Proteomes" id="UP000515349">
    <property type="component" value="Chromosome"/>
</dbReference>
<dbReference type="NCBIfam" id="TIGR04183">
    <property type="entry name" value="Por_Secre_tail"/>
    <property type="match status" value="1"/>
</dbReference>
<dbReference type="SUPFAM" id="SSF52025">
    <property type="entry name" value="PA domain"/>
    <property type="match status" value="1"/>
</dbReference>
<name>A0A7D7LN61_9FLAO</name>
<evidence type="ECO:0000313" key="16">
    <source>
        <dbReference type="EMBL" id="QMS99019.1"/>
    </source>
</evidence>
<evidence type="ECO:0000256" key="4">
    <source>
        <dbReference type="ARBA" id="ARBA00022525"/>
    </source>
</evidence>
<evidence type="ECO:0000256" key="2">
    <source>
        <dbReference type="ARBA" id="ARBA00004613"/>
    </source>
</evidence>
<dbReference type="EMBL" id="JACEUX010000001">
    <property type="protein sequence ID" value="MBA5245569.1"/>
    <property type="molecule type" value="Genomic_DNA"/>
</dbReference>
<proteinExistence type="inferred from homology"/>
<dbReference type="KEGG" id="cbau:H1R16_03145"/>
<dbReference type="Gene3D" id="3.50.30.30">
    <property type="match status" value="1"/>
</dbReference>
<evidence type="ECO:0000256" key="3">
    <source>
        <dbReference type="ARBA" id="ARBA00006006"/>
    </source>
</evidence>
<evidence type="ECO:0000256" key="5">
    <source>
        <dbReference type="ARBA" id="ARBA00022670"/>
    </source>
</evidence>
<dbReference type="GO" id="GO:0006508">
    <property type="term" value="P:proteolysis"/>
    <property type="evidence" value="ECO:0007669"/>
    <property type="project" value="UniProtKB-KW"/>
</dbReference>
<dbReference type="Pfam" id="PF02225">
    <property type="entry name" value="PA"/>
    <property type="match status" value="1"/>
</dbReference>
<dbReference type="InterPro" id="IPR050371">
    <property type="entry name" value="Fungal_virulence_M36"/>
</dbReference>
<dbReference type="Pfam" id="PF18962">
    <property type="entry name" value="Por_Secre_tail"/>
    <property type="match status" value="1"/>
</dbReference>
<keyword evidence="11" id="KW-0865">Zymogen</keyword>
<evidence type="ECO:0000313" key="15">
    <source>
        <dbReference type="EMBL" id="MBA5245569.1"/>
    </source>
</evidence>
<dbReference type="Gene3D" id="3.10.170.10">
    <property type="match status" value="1"/>
</dbReference>
<keyword evidence="10" id="KW-0482">Metalloprotease</keyword>
<dbReference type="Proteomes" id="UP000539710">
    <property type="component" value="Unassembled WGS sequence"/>
</dbReference>
<keyword evidence="6" id="KW-0479">Metal-binding</keyword>
<keyword evidence="4" id="KW-0964">Secreted</keyword>
<evidence type="ECO:0000256" key="11">
    <source>
        <dbReference type="ARBA" id="ARBA00023145"/>
    </source>
</evidence>
<comment type="subcellular location">
    <subcellularLocation>
        <location evidence="2">Secreted</location>
    </subcellularLocation>
</comment>
<evidence type="ECO:0000259" key="13">
    <source>
        <dbReference type="Pfam" id="PF02225"/>
    </source>
</evidence>
<protein>
    <submittedName>
        <fullName evidence="16">T9SS-dependent M36 family metallopeptidase</fullName>
    </submittedName>
</protein>
<gene>
    <name evidence="16" type="ORF">H1R16_03145</name>
    <name evidence="15" type="ORF">H2507_00130</name>
</gene>
<comment type="cofactor">
    <cofactor evidence="1">
        <name>Zn(2+)</name>
        <dbReference type="ChEBI" id="CHEBI:29105"/>
    </cofactor>
</comment>
<dbReference type="CDD" id="cd09596">
    <property type="entry name" value="M36"/>
    <property type="match status" value="1"/>
</dbReference>
<evidence type="ECO:0000256" key="10">
    <source>
        <dbReference type="ARBA" id="ARBA00023049"/>
    </source>
</evidence>
<evidence type="ECO:0000256" key="12">
    <source>
        <dbReference type="SAM" id="SignalP"/>
    </source>
</evidence>
<dbReference type="SUPFAM" id="SSF55486">
    <property type="entry name" value="Metalloproteases ('zincins'), catalytic domain"/>
    <property type="match status" value="1"/>
</dbReference>
<evidence type="ECO:0000256" key="9">
    <source>
        <dbReference type="ARBA" id="ARBA00022833"/>
    </source>
</evidence>
<dbReference type="AlphaFoldDB" id="A0A7D7LN61"/>
<dbReference type="GO" id="GO:0004222">
    <property type="term" value="F:metalloendopeptidase activity"/>
    <property type="evidence" value="ECO:0007669"/>
    <property type="project" value="InterPro"/>
</dbReference>
<evidence type="ECO:0000256" key="6">
    <source>
        <dbReference type="ARBA" id="ARBA00022723"/>
    </source>
</evidence>
<dbReference type="InterPro" id="IPR046450">
    <property type="entry name" value="PA_dom_sf"/>
</dbReference>